<dbReference type="STRING" id="229921.ADN01_05535"/>
<reference evidence="4 5" key="1">
    <citation type="submission" date="2015-07" db="EMBL/GenBank/DDBJ databases">
        <title>Genome sequence of Levilinea saccharolytica DSM 16555.</title>
        <authorList>
            <person name="Hemp J."/>
            <person name="Ward L.M."/>
            <person name="Pace L.A."/>
            <person name="Fischer W.W."/>
        </authorList>
    </citation>
    <scope>NUCLEOTIDE SEQUENCE [LARGE SCALE GENOMIC DNA]</scope>
    <source>
        <strain evidence="4 5">KIBI-1</strain>
    </source>
</reference>
<gene>
    <name evidence="4" type="ORF">ADN01_05535</name>
</gene>
<accession>A0A0P6XU42</accession>
<dbReference type="PROSITE" id="PS50110">
    <property type="entry name" value="RESPONSE_REGULATORY"/>
    <property type="match status" value="1"/>
</dbReference>
<dbReference type="EMBL" id="LGCM01000021">
    <property type="protein sequence ID" value="KPL86908.1"/>
    <property type="molecule type" value="Genomic_DNA"/>
</dbReference>
<comment type="caution">
    <text evidence="4">The sequence shown here is derived from an EMBL/GenBank/DDBJ whole genome shotgun (WGS) entry which is preliminary data.</text>
</comment>
<name>A0A0P6XU42_9CHLR</name>
<proteinExistence type="predicted"/>
<dbReference type="InterPro" id="IPR011006">
    <property type="entry name" value="CheY-like_superfamily"/>
</dbReference>
<dbReference type="Pfam" id="PF00072">
    <property type="entry name" value="Response_reg"/>
    <property type="match status" value="1"/>
</dbReference>
<keyword evidence="5" id="KW-1185">Reference proteome</keyword>
<dbReference type="InterPro" id="IPR001789">
    <property type="entry name" value="Sig_transdc_resp-reg_receiver"/>
</dbReference>
<evidence type="ECO:0000313" key="4">
    <source>
        <dbReference type="EMBL" id="KPL86908.1"/>
    </source>
</evidence>
<sequence length="165" mass="18591">MPQPRVRILVVDDNLLDVRLCQHILQRAGFEVHSVTDPRIALELMTQMPFDLLLADIYMPEMDGFELILEAKKRQSELAVLVMTGSSMVEDAIRALERGVDGLILKPFEEGHQLVSAVQHAIVESRQRKDAARLQVLRPLFSATEALNSESHLETLSRLTSHLTV</sequence>
<dbReference type="PANTHER" id="PTHR44591">
    <property type="entry name" value="STRESS RESPONSE REGULATOR PROTEIN 1"/>
    <property type="match status" value="1"/>
</dbReference>
<dbReference type="InterPro" id="IPR050595">
    <property type="entry name" value="Bact_response_regulator"/>
</dbReference>
<feature type="domain" description="Response regulatory" evidence="3">
    <location>
        <begin position="7"/>
        <end position="121"/>
    </location>
</feature>
<feature type="modified residue" description="4-aspartylphosphate" evidence="2">
    <location>
        <position position="56"/>
    </location>
</feature>
<evidence type="ECO:0000313" key="5">
    <source>
        <dbReference type="Proteomes" id="UP000050501"/>
    </source>
</evidence>
<dbReference type="CDD" id="cd00156">
    <property type="entry name" value="REC"/>
    <property type="match status" value="1"/>
</dbReference>
<evidence type="ECO:0000256" key="2">
    <source>
        <dbReference type="PROSITE-ProRule" id="PRU00169"/>
    </source>
</evidence>
<evidence type="ECO:0000256" key="1">
    <source>
        <dbReference type="ARBA" id="ARBA00022553"/>
    </source>
</evidence>
<evidence type="ECO:0000259" key="3">
    <source>
        <dbReference type="PROSITE" id="PS50110"/>
    </source>
</evidence>
<dbReference type="PANTHER" id="PTHR44591:SF3">
    <property type="entry name" value="RESPONSE REGULATORY DOMAIN-CONTAINING PROTEIN"/>
    <property type="match status" value="1"/>
</dbReference>
<dbReference type="Proteomes" id="UP000050501">
    <property type="component" value="Unassembled WGS sequence"/>
</dbReference>
<organism evidence="4 5">
    <name type="scientific">Levilinea saccharolytica</name>
    <dbReference type="NCBI Taxonomy" id="229921"/>
    <lineage>
        <taxon>Bacteria</taxon>
        <taxon>Bacillati</taxon>
        <taxon>Chloroflexota</taxon>
        <taxon>Anaerolineae</taxon>
        <taxon>Anaerolineales</taxon>
        <taxon>Anaerolineaceae</taxon>
        <taxon>Levilinea</taxon>
    </lineage>
</organism>
<dbReference type="SUPFAM" id="SSF52172">
    <property type="entry name" value="CheY-like"/>
    <property type="match status" value="1"/>
</dbReference>
<keyword evidence="1 2" id="KW-0597">Phosphoprotein</keyword>
<protein>
    <recommendedName>
        <fullName evidence="3">Response regulatory domain-containing protein</fullName>
    </recommendedName>
</protein>
<dbReference type="GO" id="GO:0000160">
    <property type="term" value="P:phosphorelay signal transduction system"/>
    <property type="evidence" value="ECO:0007669"/>
    <property type="project" value="InterPro"/>
</dbReference>
<dbReference type="SMART" id="SM00448">
    <property type="entry name" value="REC"/>
    <property type="match status" value="1"/>
</dbReference>
<dbReference type="Gene3D" id="3.40.50.2300">
    <property type="match status" value="1"/>
</dbReference>
<dbReference type="AlphaFoldDB" id="A0A0P6XU42"/>